<feature type="compositionally biased region" description="Acidic residues" evidence="1">
    <location>
        <begin position="429"/>
        <end position="440"/>
    </location>
</feature>
<evidence type="ECO:0000256" key="1">
    <source>
        <dbReference type="SAM" id="MobiDB-lite"/>
    </source>
</evidence>
<dbReference type="OrthoDB" id="10635821at2759"/>
<dbReference type="AlphaFoldDB" id="A0A2B4RLL4"/>
<accession>A0A2B4RLL4</accession>
<feature type="compositionally biased region" description="Basic and acidic residues" evidence="1">
    <location>
        <begin position="51"/>
        <end position="71"/>
    </location>
</feature>
<organism evidence="2 3">
    <name type="scientific">Stylophora pistillata</name>
    <name type="common">Smooth cauliflower coral</name>
    <dbReference type="NCBI Taxonomy" id="50429"/>
    <lineage>
        <taxon>Eukaryota</taxon>
        <taxon>Metazoa</taxon>
        <taxon>Cnidaria</taxon>
        <taxon>Anthozoa</taxon>
        <taxon>Hexacorallia</taxon>
        <taxon>Scleractinia</taxon>
        <taxon>Astrocoeniina</taxon>
        <taxon>Pocilloporidae</taxon>
        <taxon>Stylophora</taxon>
    </lineage>
</organism>
<evidence type="ECO:0000313" key="3">
    <source>
        <dbReference type="Proteomes" id="UP000225706"/>
    </source>
</evidence>
<protein>
    <submittedName>
        <fullName evidence="2">Uncharacterized protein</fullName>
    </submittedName>
</protein>
<name>A0A2B4RLL4_STYPI</name>
<gene>
    <name evidence="2" type="ORF">AWC38_SpisGene18297</name>
</gene>
<comment type="caution">
    <text evidence="2">The sequence shown here is derived from an EMBL/GenBank/DDBJ whole genome shotgun (WGS) entry which is preliminary data.</text>
</comment>
<evidence type="ECO:0000313" key="2">
    <source>
        <dbReference type="EMBL" id="PFX17380.1"/>
    </source>
</evidence>
<keyword evidence="3" id="KW-1185">Reference proteome</keyword>
<reference evidence="3" key="1">
    <citation type="journal article" date="2017" name="bioRxiv">
        <title>Comparative analysis of the genomes of Stylophora pistillata and Acropora digitifera provides evidence for extensive differences between species of corals.</title>
        <authorList>
            <person name="Voolstra C.R."/>
            <person name="Li Y."/>
            <person name="Liew Y.J."/>
            <person name="Baumgarten S."/>
            <person name="Zoccola D."/>
            <person name="Flot J.-F."/>
            <person name="Tambutte S."/>
            <person name="Allemand D."/>
            <person name="Aranda M."/>
        </authorList>
    </citation>
    <scope>NUCLEOTIDE SEQUENCE [LARGE SCALE GENOMIC DNA]</scope>
</reference>
<feature type="compositionally biased region" description="Basic and acidic residues" evidence="1">
    <location>
        <begin position="410"/>
        <end position="428"/>
    </location>
</feature>
<proteinExistence type="predicted"/>
<feature type="compositionally biased region" description="Polar residues" evidence="1">
    <location>
        <begin position="104"/>
        <end position="113"/>
    </location>
</feature>
<dbReference type="Proteomes" id="UP000225706">
    <property type="component" value="Unassembled WGS sequence"/>
</dbReference>
<feature type="region of interest" description="Disordered" evidence="1">
    <location>
        <begin position="51"/>
        <end position="146"/>
    </location>
</feature>
<feature type="region of interest" description="Disordered" evidence="1">
    <location>
        <begin position="399"/>
        <end position="474"/>
    </location>
</feature>
<dbReference type="EMBL" id="LSMT01000477">
    <property type="protein sequence ID" value="PFX17380.1"/>
    <property type="molecule type" value="Genomic_DNA"/>
</dbReference>
<sequence length="631" mass="70909">MLTYVLYVYNLHSQKTFSGTKKLHGQDVAWGCLHMVDDVIRTANMLKEVRRVEEPTSSKGADEQAEEKELAEAVSDDASSKSTESEEEEEDEGKVEGAKASDVDISQPSTDQECSVVPPTPVPAKSLSQAAGQDLDWASSETESRSGFEYPNEEAYFMEANPSTERHAWLVAFFKYLETPAAGFHQARNKLQHACQVKAILNQVDPSGGDVQVLCKEEGSRIWLVPNLRIKAAETLKSYLTSLQKFMEFLTKRGEWPHLPAIRPEDRETLSDLASGLKVWRRFITKETSSDRYEKILEESDQILTNQEVEAIMSSRPAIDRRLALGQAEVAKSPETLTLQQYAAARDLLVVMLVTSHKREVDGPAPIPMDTDLVCLLDIFIKKLRPLVTTDVSDKGRLFLKSSGAPYNNREGKEERKGKEGEEKREEKADEEEEGDEEMAEQLVIHPVPSSPNSRQSKLDEESPTEMATNTLTSSELQSVASAFKTDIKEGFSPRKKQAIQVMRGSKMLSKPVESEGKVKSVIDHVRYLIKTKETVDPFDLPTEPTSSRTDTYVSTHQLSLPSAASCESGRLHWTEEETAAIEAALCSYNRPSRIAEIREIFSKSTILRRIMKENSFDRVRNKVKNVFRKR</sequence>